<protein>
    <recommendedName>
        <fullName evidence="4">DUF3953 domain-containing protein</fullName>
    </recommendedName>
</protein>
<organism evidence="2 3">
    <name type="scientific">Belliella buryatensis</name>
    <dbReference type="NCBI Taxonomy" id="1500549"/>
    <lineage>
        <taxon>Bacteria</taxon>
        <taxon>Pseudomonadati</taxon>
        <taxon>Bacteroidota</taxon>
        <taxon>Cytophagia</taxon>
        <taxon>Cytophagales</taxon>
        <taxon>Cyclobacteriaceae</taxon>
        <taxon>Belliella</taxon>
    </lineage>
</organism>
<dbReference type="Proteomes" id="UP000198480">
    <property type="component" value="Unassembled WGS sequence"/>
</dbReference>
<evidence type="ECO:0000256" key="1">
    <source>
        <dbReference type="SAM" id="Phobius"/>
    </source>
</evidence>
<name>A0A239BMQ4_9BACT</name>
<keyword evidence="1" id="KW-0812">Transmembrane</keyword>
<sequence length="79" mass="8880">MKLHKSLSALTFILLLFYMSLKGKLNESILVQWSLLGFILLVAISAFFVKHKDGSIKKSKIIFTGVTILGSIILAFYFL</sequence>
<proteinExistence type="predicted"/>
<evidence type="ECO:0000313" key="2">
    <source>
        <dbReference type="EMBL" id="SNS08353.1"/>
    </source>
</evidence>
<keyword evidence="3" id="KW-1185">Reference proteome</keyword>
<evidence type="ECO:0008006" key="4">
    <source>
        <dbReference type="Google" id="ProtNLM"/>
    </source>
</evidence>
<feature type="transmembrane region" description="Helical" evidence="1">
    <location>
        <begin position="61"/>
        <end position="78"/>
    </location>
</feature>
<evidence type="ECO:0000313" key="3">
    <source>
        <dbReference type="Proteomes" id="UP000198480"/>
    </source>
</evidence>
<keyword evidence="1" id="KW-1133">Transmembrane helix</keyword>
<dbReference type="EMBL" id="FZOK01000003">
    <property type="protein sequence ID" value="SNS08353.1"/>
    <property type="molecule type" value="Genomic_DNA"/>
</dbReference>
<gene>
    <name evidence="2" type="ORF">SAMN06295967_10361</name>
</gene>
<feature type="transmembrane region" description="Helical" evidence="1">
    <location>
        <begin position="32"/>
        <end position="49"/>
    </location>
</feature>
<reference evidence="3" key="1">
    <citation type="submission" date="2017-06" db="EMBL/GenBank/DDBJ databases">
        <authorList>
            <person name="Varghese N."/>
            <person name="Submissions S."/>
        </authorList>
    </citation>
    <scope>NUCLEOTIDE SEQUENCE [LARGE SCALE GENOMIC DNA]</scope>
    <source>
        <strain evidence="3">5C</strain>
    </source>
</reference>
<dbReference type="AlphaFoldDB" id="A0A239BMQ4"/>
<accession>A0A239BMQ4</accession>
<keyword evidence="1" id="KW-0472">Membrane</keyword>